<dbReference type="AlphaFoldDB" id="A0A2Z7AYF5"/>
<evidence type="ECO:0000313" key="2">
    <source>
        <dbReference type="Proteomes" id="UP000250235"/>
    </source>
</evidence>
<organism evidence="1 2">
    <name type="scientific">Dorcoceras hygrometricum</name>
    <dbReference type="NCBI Taxonomy" id="472368"/>
    <lineage>
        <taxon>Eukaryota</taxon>
        <taxon>Viridiplantae</taxon>
        <taxon>Streptophyta</taxon>
        <taxon>Embryophyta</taxon>
        <taxon>Tracheophyta</taxon>
        <taxon>Spermatophyta</taxon>
        <taxon>Magnoliopsida</taxon>
        <taxon>eudicotyledons</taxon>
        <taxon>Gunneridae</taxon>
        <taxon>Pentapetalae</taxon>
        <taxon>asterids</taxon>
        <taxon>lamiids</taxon>
        <taxon>Lamiales</taxon>
        <taxon>Gesneriaceae</taxon>
        <taxon>Didymocarpoideae</taxon>
        <taxon>Trichosporeae</taxon>
        <taxon>Loxocarpinae</taxon>
        <taxon>Dorcoceras</taxon>
    </lineage>
</organism>
<gene>
    <name evidence="1" type="ORF">F511_22446</name>
</gene>
<accession>A0A2Z7AYF5</accession>
<proteinExistence type="predicted"/>
<sequence>MDDAGLVQMFESFIATGLKEFLGCPAVFYEAALTEFFEKSSIRDGMVVSTIRGTTVEISEEFFATAFELPTEDLADLSEVPKNLVFDARSC</sequence>
<evidence type="ECO:0000313" key="1">
    <source>
        <dbReference type="EMBL" id="KZV26885.1"/>
    </source>
</evidence>
<dbReference type="OrthoDB" id="848707at2759"/>
<evidence type="ECO:0008006" key="3">
    <source>
        <dbReference type="Google" id="ProtNLM"/>
    </source>
</evidence>
<keyword evidence="2" id="KW-1185">Reference proteome</keyword>
<protein>
    <recommendedName>
        <fullName evidence="3">Mucin-2-like</fullName>
    </recommendedName>
</protein>
<name>A0A2Z7AYF5_9LAMI</name>
<dbReference type="EMBL" id="KV010828">
    <property type="protein sequence ID" value="KZV26885.1"/>
    <property type="molecule type" value="Genomic_DNA"/>
</dbReference>
<reference evidence="1 2" key="1">
    <citation type="journal article" date="2015" name="Proc. Natl. Acad. Sci. U.S.A.">
        <title>The resurrection genome of Boea hygrometrica: A blueprint for survival of dehydration.</title>
        <authorList>
            <person name="Xiao L."/>
            <person name="Yang G."/>
            <person name="Zhang L."/>
            <person name="Yang X."/>
            <person name="Zhao S."/>
            <person name="Ji Z."/>
            <person name="Zhou Q."/>
            <person name="Hu M."/>
            <person name="Wang Y."/>
            <person name="Chen M."/>
            <person name="Xu Y."/>
            <person name="Jin H."/>
            <person name="Xiao X."/>
            <person name="Hu G."/>
            <person name="Bao F."/>
            <person name="Hu Y."/>
            <person name="Wan P."/>
            <person name="Li L."/>
            <person name="Deng X."/>
            <person name="Kuang T."/>
            <person name="Xiang C."/>
            <person name="Zhu J.K."/>
            <person name="Oliver M.J."/>
            <person name="He Y."/>
        </authorList>
    </citation>
    <scope>NUCLEOTIDE SEQUENCE [LARGE SCALE GENOMIC DNA]</scope>
    <source>
        <strain evidence="2">cv. XS01</strain>
    </source>
</reference>
<dbReference type="Proteomes" id="UP000250235">
    <property type="component" value="Unassembled WGS sequence"/>
</dbReference>